<organism evidence="3 4">
    <name type="scientific">Stieleria varia</name>
    <dbReference type="NCBI Taxonomy" id="2528005"/>
    <lineage>
        <taxon>Bacteria</taxon>
        <taxon>Pseudomonadati</taxon>
        <taxon>Planctomycetota</taxon>
        <taxon>Planctomycetia</taxon>
        <taxon>Pirellulales</taxon>
        <taxon>Pirellulaceae</taxon>
        <taxon>Stieleria</taxon>
    </lineage>
</organism>
<evidence type="ECO:0000313" key="4">
    <source>
        <dbReference type="Proteomes" id="UP000320176"/>
    </source>
</evidence>
<feature type="transmembrane region" description="Helical" evidence="1">
    <location>
        <begin position="6"/>
        <end position="23"/>
    </location>
</feature>
<keyword evidence="1" id="KW-0472">Membrane</keyword>
<sequence>MTFVNPQWLLLLVLPLALGYWSVCRRGSGIRMPFDHESHASRPWLAALLRGAELLPAVLLAVAVILIARPQVLQVPDRDRVATHITVCMDVSGSMSVGMGDQNRYESAAAAIQSFTYAREGDAIGLTLFGSWPLRWVPLTKDLQVIRNALAFANPRNQPRGMGGTMIGSALTYCADNMQREAARLDGTDVGHQSVDQWKRDRAAEQLFRRASLGSSATMGPSARGTASSIPGTSDRLLILVSDGASGDLNGQDQIDRISQRLNDAGITMYHIHIGSDTIPAPVSSIARATGGDAFLATNSDGIRLIFNHIDQMQPARFVANASIPVDYFEPFVLIGAVALLLYALSLLKWRYTPW</sequence>
<gene>
    <name evidence="3" type="ORF">Pla52n_64270</name>
</gene>
<keyword evidence="1" id="KW-1133">Transmembrane helix</keyword>
<dbReference type="CDD" id="cd00198">
    <property type="entry name" value="vWFA"/>
    <property type="match status" value="1"/>
</dbReference>
<dbReference type="AlphaFoldDB" id="A0A5C5ZWI5"/>
<dbReference type="SMART" id="SM00327">
    <property type="entry name" value="VWA"/>
    <property type="match status" value="1"/>
</dbReference>
<accession>A0A5C5ZWI5</accession>
<evidence type="ECO:0000256" key="1">
    <source>
        <dbReference type="SAM" id="Phobius"/>
    </source>
</evidence>
<protein>
    <submittedName>
        <fullName evidence="3">von Willebrand factor type A domain protein</fullName>
    </submittedName>
</protein>
<name>A0A5C5ZWI5_9BACT</name>
<feature type="transmembrane region" description="Helical" evidence="1">
    <location>
        <begin position="328"/>
        <end position="348"/>
    </location>
</feature>
<dbReference type="OrthoDB" id="247963at2"/>
<comment type="caution">
    <text evidence="3">The sequence shown here is derived from an EMBL/GenBank/DDBJ whole genome shotgun (WGS) entry which is preliminary data.</text>
</comment>
<dbReference type="Gene3D" id="3.40.50.410">
    <property type="entry name" value="von Willebrand factor, type A domain"/>
    <property type="match status" value="1"/>
</dbReference>
<evidence type="ECO:0000313" key="3">
    <source>
        <dbReference type="EMBL" id="TWT91954.1"/>
    </source>
</evidence>
<reference evidence="3 4" key="1">
    <citation type="submission" date="2019-02" db="EMBL/GenBank/DDBJ databases">
        <title>Deep-cultivation of Planctomycetes and their phenomic and genomic characterization uncovers novel biology.</title>
        <authorList>
            <person name="Wiegand S."/>
            <person name="Jogler M."/>
            <person name="Boedeker C."/>
            <person name="Pinto D."/>
            <person name="Vollmers J."/>
            <person name="Rivas-Marin E."/>
            <person name="Kohn T."/>
            <person name="Peeters S.H."/>
            <person name="Heuer A."/>
            <person name="Rast P."/>
            <person name="Oberbeckmann S."/>
            <person name="Bunk B."/>
            <person name="Jeske O."/>
            <person name="Meyerdierks A."/>
            <person name="Storesund J.E."/>
            <person name="Kallscheuer N."/>
            <person name="Luecker S."/>
            <person name="Lage O.M."/>
            <person name="Pohl T."/>
            <person name="Merkel B.J."/>
            <person name="Hornburger P."/>
            <person name="Mueller R.-W."/>
            <person name="Bruemmer F."/>
            <person name="Labrenz M."/>
            <person name="Spormann A.M."/>
            <person name="Op Den Camp H."/>
            <person name="Overmann J."/>
            <person name="Amann R."/>
            <person name="Jetten M.S.M."/>
            <person name="Mascher T."/>
            <person name="Medema M.H."/>
            <person name="Devos D.P."/>
            <person name="Kaster A.-K."/>
            <person name="Ovreas L."/>
            <person name="Rohde M."/>
            <person name="Galperin M.Y."/>
            <person name="Jogler C."/>
        </authorList>
    </citation>
    <scope>NUCLEOTIDE SEQUENCE [LARGE SCALE GENOMIC DNA]</scope>
    <source>
        <strain evidence="3 4">Pla52n</strain>
    </source>
</reference>
<dbReference type="PROSITE" id="PS50234">
    <property type="entry name" value="VWFA"/>
    <property type="match status" value="1"/>
</dbReference>
<dbReference type="InterPro" id="IPR002035">
    <property type="entry name" value="VWF_A"/>
</dbReference>
<keyword evidence="1" id="KW-0812">Transmembrane</keyword>
<dbReference type="Pfam" id="PF13519">
    <property type="entry name" value="VWA_2"/>
    <property type="match status" value="1"/>
</dbReference>
<feature type="transmembrane region" description="Helical" evidence="1">
    <location>
        <begin position="44"/>
        <end position="68"/>
    </location>
</feature>
<keyword evidence="4" id="KW-1185">Reference proteome</keyword>
<proteinExistence type="predicted"/>
<dbReference type="InterPro" id="IPR036465">
    <property type="entry name" value="vWFA_dom_sf"/>
</dbReference>
<dbReference type="EMBL" id="SJPN01000013">
    <property type="protein sequence ID" value="TWT91954.1"/>
    <property type="molecule type" value="Genomic_DNA"/>
</dbReference>
<feature type="domain" description="VWFA" evidence="2">
    <location>
        <begin position="84"/>
        <end position="310"/>
    </location>
</feature>
<evidence type="ECO:0000259" key="2">
    <source>
        <dbReference type="PROSITE" id="PS50234"/>
    </source>
</evidence>
<dbReference type="SUPFAM" id="SSF53300">
    <property type="entry name" value="vWA-like"/>
    <property type="match status" value="1"/>
</dbReference>
<dbReference type="Proteomes" id="UP000320176">
    <property type="component" value="Unassembled WGS sequence"/>
</dbReference>